<keyword evidence="12" id="KW-1185">Reference proteome</keyword>
<evidence type="ECO:0000313" key="12">
    <source>
        <dbReference type="Proteomes" id="UP000828390"/>
    </source>
</evidence>
<proteinExistence type="predicted"/>
<dbReference type="Proteomes" id="UP000828390">
    <property type="component" value="Unassembled WGS sequence"/>
</dbReference>
<dbReference type="InterPro" id="IPR000357">
    <property type="entry name" value="HEAT"/>
</dbReference>
<name>A0A9D4DXE8_DREPO</name>
<evidence type="ECO:0000256" key="3">
    <source>
        <dbReference type="ARBA" id="ARBA00022448"/>
    </source>
</evidence>
<dbReference type="InterPro" id="IPR057672">
    <property type="entry name" value="TPR_IPO4/5"/>
</dbReference>
<dbReference type="GO" id="GO:0006606">
    <property type="term" value="P:protein import into nucleus"/>
    <property type="evidence" value="ECO:0007669"/>
    <property type="project" value="InterPro"/>
</dbReference>
<keyword evidence="3" id="KW-0813">Transport</keyword>
<dbReference type="AlphaFoldDB" id="A0A9D4DXE8"/>
<dbReference type="GO" id="GO:0005634">
    <property type="term" value="C:nucleus"/>
    <property type="evidence" value="ECO:0007669"/>
    <property type="project" value="UniProtKB-SubCell"/>
</dbReference>
<organism evidence="11 12">
    <name type="scientific">Dreissena polymorpha</name>
    <name type="common">Zebra mussel</name>
    <name type="synonym">Mytilus polymorpha</name>
    <dbReference type="NCBI Taxonomy" id="45954"/>
    <lineage>
        <taxon>Eukaryota</taxon>
        <taxon>Metazoa</taxon>
        <taxon>Spiralia</taxon>
        <taxon>Lophotrochozoa</taxon>
        <taxon>Mollusca</taxon>
        <taxon>Bivalvia</taxon>
        <taxon>Autobranchia</taxon>
        <taxon>Heteroconchia</taxon>
        <taxon>Euheterodonta</taxon>
        <taxon>Imparidentia</taxon>
        <taxon>Neoheterodontei</taxon>
        <taxon>Myida</taxon>
        <taxon>Dreissenoidea</taxon>
        <taxon>Dreissenidae</taxon>
        <taxon>Dreissena</taxon>
    </lineage>
</organism>
<dbReference type="InterPro" id="IPR016024">
    <property type="entry name" value="ARM-type_fold"/>
</dbReference>
<feature type="compositionally biased region" description="Acidic residues" evidence="9">
    <location>
        <begin position="211"/>
        <end position="224"/>
    </location>
</feature>
<keyword evidence="7" id="KW-0539">Nucleus</keyword>
<feature type="domain" description="IPO4/5-like TPR repeats" evidence="10">
    <location>
        <begin position="2"/>
        <end position="155"/>
    </location>
</feature>
<dbReference type="GO" id="GO:0005737">
    <property type="term" value="C:cytoplasm"/>
    <property type="evidence" value="ECO:0007669"/>
    <property type="project" value="UniProtKB-SubCell"/>
</dbReference>
<dbReference type="InterPro" id="IPR021133">
    <property type="entry name" value="HEAT_type_2"/>
</dbReference>
<evidence type="ECO:0000256" key="7">
    <source>
        <dbReference type="ARBA" id="ARBA00023242"/>
    </source>
</evidence>
<accession>A0A9D4DXE8</accession>
<reference evidence="11" key="2">
    <citation type="submission" date="2020-11" db="EMBL/GenBank/DDBJ databases">
        <authorList>
            <person name="McCartney M.A."/>
            <person name="Auch B."/>
            <person name="Kono T."/>
            <person name="Mallez S."/>
            <person name="Becker A."/>
            <person name="Gohl D.M."/>
            <person name="Silverstein K.A.T."/>
            <person name="Koren S."/>
            <person name="Bechman K.B."/>
            <person name="Herman A."/>
            <person name="Abrahante J.E."/>
            <person name="Garbe J."/>
        </authorList>
    </citation>
    <scope>NUCLEOTIDE SEQUENCE</scope>
    <source>
        <strain evidence="11">Duluth1</strain>
        <tissue evidence="11">Whole animal</tissue>
    </source>
</reference>
<dbReference type="Gene3D" id="1.25.10.10">
    <property type="entry name" value="Leucine-rich Repeat Variant"/>
    <property type="match status" value="1"/>
</dbReference>
<feature type="region of interest" description="Disordered" evidence="9">
    <location>
        <begin position="210"/>
        <end position="232"/>
    </location>
</feature>
<evidence type="ECO:0000256" key="4">
    <source>
        <dbReference type="ARBA" id="ARBA00022490"/>
    </source>
</evidence>
<reference evidence="11" key="1">
    <citation type="journal article" date="2019" name="bioRxiv">
        <title>The Genome of the Zebra Mussel, Dreissena polymorpha: A Resource for Invasive Species Research.</title>
        <authorList>
            <person name="McCartney M.A."/>
            <person name="Auch B."/>
            <person name="Kono T."/>
            <person name="Mallez S."/>
            <person name="Zhang Y."/>
            <person name="Obille A."/>
            <person name="Becker A."/>
            <person name="Abrahante J.E."/>
            <person name="Garbe J."/>
            <person name="Badalamenti J.P."/>
            <person name="Herman A."/>
            <person name="Mangelson H."/>
            <person name="Liachko I."/>
            <person name="Sullivan S."/>
            <person name="Sone E.D."/>
            <person name="Koren S."/>
            <person name="Silverstein K.A.T."/>
            <person name="Beckman K.B."/>
            <person name="Gohl D.M."/>
        </authorList>
    </citation>
    <scope>NUCLEOTIDE SEQUENCE</scope>
    <source>
        <strain evidence="11">Duluth1</strain>
        <tissue evidence="11">Whole animal</tissue>
    </source>
</reference>
<evidence type="ECO:0000256" key="9">
    <source>
        <dbReference type="SAM" id="MobiDB-lite"/>
    </source>
</evidence>
<sequence length="997" mass="110271">KIVRVGIAQVIAIAAKHDLPTNAWPQLFVFISENVKSDVGAQRELGMYLLYSVASSAAEQLKPHLADIAALISMVLAGDQTNLAPFYAVKTLSEVVFFVGDDALKPVQQVVPQILEVIKNLIRLDQEKACEAFEVFDEMLECEVVMIAPHLKSAIMFCLEIAANKSLDDSIRVKAMSFICSLTRLRKKQILKNQLVQPILDVMLPVMCEPSGEEEEEEEEEDDVESQKPSQLASQVLDTMSMHLPPEKIIPKVMAMVEPALVDGQPERRKAAYIALAVIVEGCADYIANKYLHAVLQCVCKGLSDPEPLVRNSALFAMGQFSEHLQPDISKYASEVLPLLFQYLLQVSQDADRNPRGLTRSYYALEMFCQNLGKDIEPYLPKLMEHLLTVLKTSVGLRPKELAISAIGATASAAEKLICPYFEEIINQFRCYLATTDGDEDMFKLQIQAIDTLGVLARCVGTEMFQPLTKESIEFGLNLLNTAEDPDQRRCIYGLFAALSTLLKVNMGPYLETMMHFMLLSLRSNEGVKAHVKEESSSFLFDDAEFDTECDIEAEEDEAEGDMSDIAGISVENAYMEEKEDTAVAIGEIAVNAGVSFLPFLEESYSELQILLEYPASRVKKGAVMALGQLCVCLHEVMKTGHEVATSRTAMMEMLNNLVPKFLHVISEDTDREVVMATVDVVHDLLEKIGQPVLQVPNATDQILTRMKLIFIHKVACQCEDDEQEEEEEEQAEFDGMLIESAGDVIPVMAKLVGGENFSAFFAGFLPDLLKRMRQTSSTAEKSFAVGTLGETIEAVGPSISMYAETLYPVFVKMIRDEDDEVRSNSVYSMGVLMSKCGQKMHRHYAEVLKILFGVLNNEKNGRVIDNVCAAVSRMILTSQSNVPLDVVVPVIVKCLPLKEDQEENITIYRCITQLYAAGNKEVVAGIPDILKAIAGCLGTENFKPECEKLTVDFVKDVASKYPEAFQNLASSLSLELSSKLQACVHVINGHGVNGAS</sequence>
<evidence type="ECO:0000256" key="6">
    <source>
        <dbReference type="ARBA" id="ARBA00022927"/>
    </source>
</evidence>
<evidence type="ECO:0000313" key="11">
    <source>
        <dbReference type="EMBL" id="KAH3769238.1"/>
    </source>
</evidence>
<comment type="subcellular location">
    <subcellularLocation>
        <location evidence="2">Cytoplasm</location>
    </subcellularLocation>
    <subcellularLocation>
        <location evidence="1">Nucleus</location>
    </subcellularLocation>
</comment>
<dbReference type="InterPro" id="IPR040122">
    <property type="entry name" value="Importin_beta"/>
</dbReference>
<comment type="caution">
    <text evidence="11">The sequence shown here is derived from an EMBL/GenBank/DDBJ whole genome shotgun (WGS) entry which is preliminary data.</text>
</comment>
<evidence type="ECO:0000256" key="5">
    <source>
        <dbReference type="ARBA" id="ARBA00022737"/>
    </source>
</evidence>
<dbReference type="SUPFAM" id="SSF48371">
    <property type="entry name" value="ARM repeat"/>
    <property type="match status" value="2"/>
</dbReference>
<dbReference type="Pfam" id="PF13513">
    <property type="entry name" value="HEAT_EZ"/>
    <property type="match status" value="1"/>
</dbReference>
<evidence type="ECO:0000256" key="1">
    <source>
        <dbReference type="ARBA" id="ARBA00004123"/>
    </source>
</evidence>
<dbReference type="EMBL" id="JAIWYP010000009">
    <property type="protein sequence ID" value="KAH3769238.1"/>
    <property type="molecule type" value="Genomic_DNA"/>
</dbReference>
<dbReference type="Pfam" id="PF25780">
    <property type="entry name" value="TPR_IPO5"/>
    <property type="match status" value="1"/>
</dbReference>
<dbReference type="PANTHER" id="PTHR10527">
    <property type="entry name" value="IMPORTIN BETA"/>
    <property type="match status" value="1"/>
</dbReference>
<keyword evidence="4" id="KW-0963">Cytoplasm</keyword>
<evidence type="ECO:0000256" key="2">
    <source>
        <dbReference type="ARBA" id="ARBA00004496"/>
    </source>
</evidence>
<keyword evidence="5" id="KW-0677">Repeat</keyword>
<dbReference type="InterPro" id="IPR011989">
    <property type="entry name" value="ARM-like"/>
</dbReference>
<dbReference type="PROSITE" id="PS50077">
    <property type="entry name" value="HEAT_REPEAT"/>
    <property type="match status" value="1"/>
</dbReference>
<gene>
    <name evidence="11" type="ORF">DPMN_170487</name>
</gene>
<feature type="repeat" description="HEAT" evidence="8">
    <location>
        <begin position="807"/>
        <end position="845"/>
    </location>
</feature>
<feature type="non-terminal residue" evidence="11">
    <location>
        <position position="1"/>
    </location>
</feature>
<evidence type="ECO:0000256" key="8">
    <source>
        <dbReference type="PROSITE-ProRule" id="PRU00103"/>
    </source>
</evidence>
<dbReference type="Pfam" id="PF02985">
    <property type="entry name" value="HEAT"/>
    <property type="match status" value="1"/>
</dbReference>
<protein>
    <recommendedName>
        <fullName evidence="10">IPO4/5-like TPR repeats domain-containing protein</fullName>
    </recommendedName>
</protein>
<keyword evidence="6" id="KW-0653">Protein transport</keyword>
<evidence type="ECO:0000259" key="10">
    <source>
        <dbReference type="Pfam" id="PF25780"/>
    </source>
</evidence>